<keyword evidence="1" id="KW-0175">Coiled coil</keyword>
<evidence type="ECO:0000313" key="4">
    <source>
        <dbReference type="Proteomes" id="UP000671908"/>
    </source>
</evidence>
<accession>A0A975IE39</accession>
<dbReference type="AlphaFoldDB" id="A0A975IE39"/>
<dbReference type="RefSeq" id="WP_210116966.1">
    <property type="nucleotide sequence ID" value="NZ_CP054142.1"/>
</dbReference>
<gene>
    <name evidence="2" type="ORF">HRI96_08605</name>
    <name evidence="3" type="ORF">HRQ91_03215</name>
</gene>
<reference evidence="3" key="1">
    <citation type="submission" date="2020-05" db="EMBL/GenBank/DDBJ databases">
        <authorList>
            <person name="Zeng H."/>
            <person name="Chan Y.K."/>
            <person name="Watt R.M."/>
        </authorList>
    </citation>
    <scope>NUCLEOTIDE SEQUENCE</scope>
    <source>
        <strain evidence="3">ATCC 700770</strain>
        <strain evidence="2">ATCC 700773</strain>
    </source>
</reference>
<dbReference type="EMBL" id="CP054257">
    <property type="protein sequence ID" value="QTQ12251.1"/>
    <property type="molecule type" value="Genomic_DNA"/>
</dbReference>
<dbReference type="KEGG" id="tpav:HRQ91_03215"/>
<dbReference type="EMBL" id="CP054142">
    <property type="protein sequence ID" value="QTQ13546.1"/>
    <property type="molecule type" value="Genomic_DNA"/>
</dbReference>
<keyword evidence="4" id="KW-1185">Reference proteome</keyword>
<dbReference type="Proteomes" id="UP000671995">
    <property type="component" value="Chromosome"/>
</dbReference>
<reference evidence="3 4" key="2">
    <citation type="journal article" date="2021" name="Microbiol. Resour. Announc.">
        <title>Complete Genome Sequences of Three Human Oral Treponema parvum Isolates.</title>
        <authorList>
            <person name="Zeng H."/>
            <person name="Watt R.M."/>
        </authorList>
    </citation>
    <scope>NUCLEOTIDE SEQUENCE [LARGE SCALE GENOMIC DNA]</scope>
    <source>
        <strain evidence="3 4">ATCC 700770</strain>
        <strain evidence="2">ATCC 700773</strain>
    </source>
</reference>
<name>A0A975IE39_9SPIR</name>
<organism evidence="3 4">
    <name type="scientific">Treponema parvum</name>
    <dbReference type="NCBI Taxonomy" id="138851"/>
    <lineage>
        <taxon>Bacteria</taxon>
        <taxon>Pseudomonadati</taxon>
        <taxon>Spirochaetota</taxon>
        <taxon>Spirochaetia</taxon>
        <taxon>Spirochaetales</taxon>
        <taxon>Treponemataceae</taxon>
        <taxon>Treponema</taxon>
    </lineage>
</organism>
<protein>
    <submittedName>
        <fullName evidence="3">Uncharacterized protein</fullName>
    </submittedName>
</protein>
<feature type="coiled-coil region" evidence="1">
    <location>
        <begin position="49"/>
        <end position="76"/>
    </location>
</feature>
<sequence>MTKVHVCCGCGRTIDGGFIYCPWCGISCIKDKVPQSFDAVLKQSSALQDSANEDKIAKMHEQLDELEKELDSLVLSAEMHK</sequence>
<evidence type="ECO:0000313" key="2">
    <source>
        <dbReference type="EMBL" id="QTQ12251.1"/>
    </source>
</evidence>
<evidence type="ECO:0000256" key="1">
    <source>
        <dbReference type="SAM" id="Coils"/>
    </source>
</evidence>
<dbReference type="Proteomes" id="UP000671908">
    <property type="component" value="Chromosome"/>
</dbReference>
<proteinExistence type="predicted"/>
<evidence type="ECO:0000313" key="3">
    <source>
        <dbReference type="EMBL" id="QTQ13546.1"/>
    </source>
</evidence>